<dbReference type="GO" id="GO:0005737">
    <property type="term" value="C:cytoplasm"/>
    <property type="evidence" value="ECO:0007669"/>
    <property type="project" value="UniProtKB-SubCell"/>
</dbReference>
<dbReference type="Pfam" id="PF05724">
    <property type="entry name" value="TPMT"/>
    <property type="match status" value="1"/>
</dbReference>
<dbReference type="InterPro" id="IPR029063">
    <property type="entry name" value="SAM-dependent_MTases_sf"/>
</dbReference>
<accession>A0A3P9J536</accession>
<reference evidence="9" key="3">
    <citation type="submission" date="2025-08" db="UniProtKB">
        <authorList>
            <consortium name="Ensembl"/>
        </authorList>
    </citation>
    <scope>IDENTIFICATION</scope>
    <source>
        <strain evidence="9">HSOK</strain>
    </source>
</reference>
<dbReference type="InterPro" id="IPR008854">
    <property type="entry name" value="TPMT"/>
</dbReference>
<protein>
    <recommendedName>
        <fullName evidence="4">thiopurine S-methyltransferase</fullName>
        <ecNumber evidence="4">2.1.1.67</ecNumber>
    </recommendedName>
</protein>
<evidence type="ECO:0000256" key="3">
    <source>
        <dbReference type="ARBA" id="ARBA00008145"/>
    </source>
</evidence>
<reference key="1">
    <citation type="journal article" date="2007" name="Nature">
        <title>The medaka draft genome and insights into vertebrate genome evolution.</title>
        <authorList>
            <person name="Kasahara M."/>
            <person name="Naruse K."/>
            <person name="Sasaki S."/>
            <person name="Nakatani Y."/>
            <person name="Qu W."/>
            <person name="Ahsan B."/>
            <person name="Yamada T."/>
            <person name="Nagayasu Y."/>
            <person name="Doi K."/>
            <person name="Kasai Y."/>
            <person name="Jindo T."/>
            <person name="Kobayashi D."/>
            <person name="Shimada A."/>
            <person name="Toyoda A."/>
            <person name="Kuroki Y."/>
            <person name="Fujiyama A."/>
            <person name="Sasaki T."/>
            <person name="Shimizu A."/>
            <person name="Asakawa S."/>
            <person name="Shimizu N."/>
            <person name="Hashimoto S."/>
            <person name="Yang J."/>
            <person name="Lee Y."/>
            <person name="Matsushima K."/>
            <person name="Sugano S."/>
            <person name="Sakaizumi M."/>
            <person name="Narita T."/>
            <person name="Ohishi K."/>
            <person name="Haga S."/>
            <person name="Ohta F."/>
            <person name="Nomoto H."/>
            <person name="Nogata K."/>
            <person name="Morishita T."/>
            <person name="Endo T."/>
            <person name="Shin-I T."/>
            <person name="Takeda H."/>
            <person name="Morishita S."/>
            <person name="Kohara Y."/>
        </authorList>
    </citation>
    <scope>NUCLEOTIDE SEQUENCE [LARGE SCALE GENOMIC DNA]</scope>
    <source>
        <strain>Hd-rR</strain>
    </source>
</reference>
<dbReference type="HAMAP" id="MF_00812">
    <property type="entry name" value="Thiopur_methtran"/>
    <property type="match status" value="1"/>
</dbReference>
<dbReference type="GO" id="GO:0008119">
    <property type="term" value="F:thiopurine S-methyltransferase activity"/>
    <property type="evidence" value="ECO:0007669"/>
    <property type="project" value="UniProtKB-EC"/>
</dbReference>
<proteinExistence type="inferred from homology"/>
<evidence type="ECO:0000256" key="4">
    <source>
        <dbReference type="ARBA" id="ARBA00011905"/>
    </source>
</evidence>
<dbReference type="FunFam" id="3.40.50.150:FF:000101">
    <property type="entry name" value="Thiopurine S-methyltransferase"/>
    <property type="match status" value="1"/>
</dbReference>
<dbReference type="Proteomes" id="UP000265200">
    <property type="component" value="Chromosome 11"/>
</dbReference>
<comment type="subcellular location">
    <subcellularLocation>
        <location evidence="2">Cytoplasm</location>
    </subcellularLocation>
</comment>
<dbReference type="GO" id="GO:0032259">
    <property type="term" value="P:methylation"/>
    <property type="evidence" value="ECO:0007669"/>
    <property type="project" value="UniProtKB-KW"/>
</dbReference>
<dbReference type="Gene3D" id="3.40.50.150">
    <property type="entry name" value="Vaccinia Virus protein VP39"/>
    <property type="match status" value="1"/>
</dbReference>
<keyword evidence="8" id="KW-0949">S-adenosyl-L-methionine</keyword>
<dbReference type="PANTHER" id="PTHR10259">
    <property type="entry name" value="THIOPURINE S-METHYLTRANSFERASE"/>
    <property type="match status" value="1"/>
</dbReference>
<evidence type="ECO:0000256" key="7">
    <source>
        <dbReference type="ARBA" id="ARBA00022679"/>
    </source>
</evidence>
<evidence type="ECO:0000313" key="10">
    <source>
        <dbReference type="Proteomes" id="UP000265200"/>
    </source>
</evidence>
<evidence type="ECO:0000256" key="5">
    <source>
        <dbReference type="ARBA" id="ARBA00022490"/>
    </source>
</evidence>
<comment type="similarity">
    <text evidence="3">Belongs to the class I-like SAM-binding methyltransferase superfamily. TPMT family.</text>
</comment>
<organism evidence="9 10">
    <name type="scientific">Oryzias latipes</name>
    <name type="common">Japanese rice fish</name>
    <name type="synonym">Japanese killifish</name>
    <dbReference type="NCBI Taxonomy" id="8090"/>
    <lineage>
        <taxon>Eukaryota</taxon>
        <taxon>Metazoa</taxon>
        <taxon>Chordata</taxon>
        <taxon>Craniata</taxon>
        <taxon>Vertebrata</taxon>
        <taxon>Euteleostomi</taxon>
        <taxon>Actinopterygii</taxon>
        <taxon>Neopterygii</taxon>
        <taxon>Teleostei</taxon>
        <taxon>Neoteleostei</taxon>
        <taxon>Acanthomorphata</taxon>
        <taxon>Ovalentaria</taxon>
        <taxon>Atherinomorphae</taxon>
        <taxon>Beloniformes</taxon>
        <taxon>Adrianichthyidae</taxon>
        <taxon>Oryziinae</taxon>
        <taxon>Oryzias</taxon>
    </lineage>
</organism>
<dbReference type="AlphaFoldDB" id="A0A3P9J536"/>
<name>A0A3P9J536_ORYLA</name>
<sequence length="322" mass="36520">MNEDFTGCLLVWCGFLNSWVNGIPVKYNLGPSLSSRVDQRAGDRARSTSDRYAPRQTAMRATDVLLFSLLCHVAAGSSAQVNISRMLGQQAERVMALGEWEERWQQDRIGFHQPTVHRMLEKNLDKVLNGRTGVRFFFPLCGKAIDMKWLADQGHSVVGVEISEKGIQQFFEENNMTFSEEPVPEIPGAKVFRNPEKNISLYQCDLFQFSSSIAGRFGAIWDRGSLVAINPKDRKKYAALIVSLIDEDCRYLLDTFLYNPDQYRGPPFFVPDEQVRSLFGSSCNVELLQSVDALTDRQRDWGLDSFMENIHLITLKNSSATK</sequence>
<comment type="catalytic activity">
    <reaction evidence="1">
        <text>S-adenosyl-L-methionine + a thiopurine = S-adenosyl-L-homocysteine + a thiopurine S-methylether.</text>
        <dbReference type="EC" id="2.1.1.67"/>
    </reaction>
</comment>
<dbReference type="EC" id="2.1.1.67" evidence="4"/>
<dbReference type="SUPFAM" id="SSF53335">
    <property type="entry name" value="S-adenosyl-L-methionine-dependent methyltransferases"/>
    <property type="match status" value="1"/>
</dbReference>
<evidence type="ECO:0000256" key="1">
    <source>
        <dbReference type="ARBA" id="ARBA00000903"/>
    </source>
</evidence>
<dbReference type="InterPro" id="IPR025835">
    <property type="entry name" value="Thiopurine_S-MeTrfase"/>
</dbReference>
<dbReference type="Ensembl" id="ENSORLT00015000854.1">
    <property type="protein sequence ID" value="ENSORLP00015027236.1"/>
    <property type="gene ID" value="ENSORLG00015009221.1"/>
</dbReference>
<evidence type="ECO:0000313" key="9">
    <source>
        <dbReference type="Ensembl" id="ENSORLP00015027236.1"/>
    </source>
</evidence>
<evidence type="ECO:0000256" key="6">
    <source>
        <dbReference type="ARBA" id="ARBA00022603"/>
    </source>
</evidence>
<keyword evidence="5" id="KW-0963">Cytoplasm</keyword>
<dbReference type="PANTHER" id="PTHR10259:SF11">
    <property type="entry name" value="THIOPURINE S-METHYLTRANSFERASE"/>
    <property type="match status" value="1"/>
</dbReference>
<dbReference type="PROSITE" id="PS51585">
    <property type="entry name" value="SAM_MT_TPMT"/>
    <property type="match status" value="1"/>
</dbReference>
<reference evidence="9" key="4">
    <citation type="submission" date="2025-09" db="UniProtKB">
        <authorList>
            <consortium name="Ensembl"/>
        </authorList>
    </citation>
    <scope>IDENTIFICATION</scope>
    <source>
        <strain evidence="9">HSOK</strain>
    </source>
</reference>
<reference evidence="9 10" key="2">
    <citation type="submission" date="2017-04" db="EMBL/GenBank/DDBJ databases">
        <title>CpG methylation of centromeres and impact of large insertions on vertebrate speciation.</title>
        <authorList>
            <person name="Ichikawa K."/>
            <person name="Yoshimura J."/>
            <person name="Morishita S."/>
        </authorList>
    </citation>
    <scope>NUCLEOTIDE SEQUENCE</scope>
    <source>
        <strain evidence="9 10">HSOK</strain>
    </source>
</reference>
<keyword evidence="6" id="KW-0489">Methyltransferase</keyword>
<evidence type="ECO:0000256" key="2">
    <source>
        <dbReference type="ARBA" id="ARBA00004496"/>
    </source>
</evidence>
<keyword evidence="7" id="KW-0808">Transferase</keyword>
<evidence type="ECO:0000256" key="8">
    <source>
        <dbReference type="ARBA" id="ARBA00022691"/>
    </source>
</evidence>